<dbReference type="Pfam" id="PF14497">
    <property type="entry name" value="GST_C_3"/>
    <property type="match status" value="1"/>
</dbReference>
<dbReference type="Pfam" id="PF02798">
    <property type="entry name" value="GST_N"/>
    <property type="match status" value="1"/>
</dbReference>
<gene>
    <name evidence="8" type="ORF">LOTGIDRAFT_237303</name>
</gene>
<dbReference type="GO" id="GO:0005829">
    <property type="term" value="C:cytosol"/>
    <property type="evidence" value="ECO:0007669"/>
    <property type="project" value="TreeGrafter"/>
</dbReference>
<dbReference type="GeneID" id="20250417"/>
<evidence type="ECO:0000256" key="5">
    <source>
        <dbReference type="ARBA" id="ARBA00032759"/>
    </source>
</evidence>
<dbReference type="AlphaFoldDB" id="V4AK25"/>
<evidence type="ECO:0000259" key="7">
    <source>
        <dbReference type="PROSITE" id="PS50405"/>
    </source>
</evidence>
<dbReference type="KEGG" id="lgi:LOTGIDRAFT_237303"/>
<sequence length="212" mass="24651">MTMVSYKIEYFNVRGRCESIRYLLTDNDLKYTEDMIQFEEWSEKYKPKMPYGQAPAVYDGDFQLVQSNSILRYLGRKHGLYPTCEKEAYKVDMLNDGVEDLRVLYIKLIYNNYDDGKADYIKELPARLKPFENILKVNGAGESGFAANNKLSFLDYNLFDLLDNHVILHAGCLDDFPTLKGYYQSFKSRAKLAEYRNTDAFKSRPVNGNSKQ</sequence>
<dbReference type="SFLD" id="SFLDS00019">
    <property type="entry name" value="Glutathione_Transferase_(cytos"/>
    <property type="match status" value="1"/>
</dbReference>
<evidence type="ECO:0000256" key="4">
    <source>
        <dbReference type="ARBA" id="ARBA00022679"/>
    </source>
</evidence>
<dbReference type="HOGENOM" id="CLU_039475_2_0_1"/>
<reference evidence="8 9" key="1">
    <citation type="journal article" date="2013" name="Nature">
        <title>Insights into bilaterian evolution from three spiralian genomes.</title>
        <authorList>
            <person name="Simakov O."/>
            <person name="Marletaz F."/>
            <person name="Cho S.J."/>
            <person name="Edsinger-Gonzales E."/>
            <person name="Havlak P."/>
            <person name="Hellsten U."/>
            <person name="Kuo D.H."/>
            <person name="Larsson T."/>
            <person name="Lv J."/>
            <person name="Arendt D."/>
            <person name="Savage R."/>
            <person name="Osoegawa K."/>
            <person name="de Jong P."/>
            <person name="Grimwood J."/>
            <person name="Chapman J.A."/>
            <person name="Shapiro H."/>
            <person name="Aerts A."/>
            <person name="Otillar R.P."/>
            <person name="Terry A.Y."/>
            <person name="Boore J.L."/>
            <person name="Grigoriev I.V."/>
            <person name="Lindberg D.R."/>
            <person name="Seaver E.C."/>
            <person name="Weisblat D.A."/>
            <person name="Putnam N.H."/>
            <person name="Rokhsar D.S."/>
        </authorList>
    </citation>
    <scope>NUCLEOTIDE SEQUENCE [LARGE SCALE GENOMIC DNA]</scope>
</reference>
<keyword evidence="4" id="KW-0808">Transferase</keyword>
<evidence type="ECO:0000256" key="1">
    <source>
        <dbReference type="ARBA" id="ARBA00007297"/>
    </source>
</evidence>
<dbReference type="SUPFAM" id="SSF52833">
    <property type="entry name" value="Thioredoxin-like"/>
    <property type="match status" value="1"/>
</dbReference>
<organism evidence="8 9">
    <name type="scientific">Lottia gigantea</name>
    <name type="common">Giant owl limpet</name>
    <dbReference type="NCBI Taxonomy" id="225164"/>
    <lineage>
        <taxon>Eukaryota</taxon>
        <taxon>Metazoa</taxon>
        <taxon>Spiralia</taxon>
        <taxon>Lophotrochozoa</taxon>
        <taxon>Mollusca</taxon>
        <taxon>Gastropoda</taxon>
        <taxon>Patellogastropoda</taxon>
        <taxon>Lottioidea</taxon>
        <taxon>Lottiidae</taxon>
        <taxon>Lottia</taxon>
    </lineage>
</organism>
<comment type="subunit">
    <text evidence="2">Homodimer.</text>
</comment>
<dbReference type="InterPro" id="IPR050213">
    <property type="entry name" value="GST_superfamily"/>
</dbReference>
<dbReference type="PROSITE" id="PS50405">
    <property type="entry name" value="GST_CTER"/>
    <property type="match status" value="1"/>
</dbReference>
<evidence type="ECO:0000313" key="9">
    <source>
        <dbReference type="Proteomes" id="UP000030746"/>
    </source>
</evidence>
<dbReference type="FunFam" id="1.20.1050.10:FF:000020">
    <property type="entry name" value="Glutathione S-transferase P 1"/>
    <property type="match status" value="1"/>
</dbReference>
<dbReference type="CDD" id="cd03076">
    <property type="entry name" value="GST_N_Pi"/>
    <property type="match status" value="1"/>
</dbReference>
<dbReference type="SFLD" id="SFLDG00363">
    <property type="entry name" value="AMPS_(cytGST):_Alpha-__Mu-__Pi"/>
    <property type="match status" value="1"/>
</dbReference>
<dbReference type="GO" id="GO:0004364">
    <property type="term" value="F:glutathione transferase activity"/>
    <property type="evidence" value="ECO:0007669"/>
    <property type="project" value="UniProtKB-EC"/>
</dbReference>
<dbReference type="GO" id="GO:0006749">
    <property type="term" value="P:glutathione metabolic process"/>
    <property type="evidence" value="ECO:0007669"/>
    <property type="project" value="TreeGrafter"/>
</dbReference>
<feature type="domain" description="GST C-terminal" evidence="7">
    <location>
        <begin position="84"/>
        <end position="206"/>
    </location>
</feature>
<dbReference type="InterPro" id="IPR036282">
    <property type="entry name" value="Glutathione-S-Trfase_C_sf"/>
</dbReference>
<dbReference type="InterPro" id="IPR010987">
    <property type="entry name" value="Glutathione-S-Trfase_C-like"/>
</dbReference>
<evidence type="ECO:0000259" key="6">
    <source>
        <dbReference type="PROSITE" id="PS50404"/>
    </source>
</evidence>
<dbReference type="RefSeq" id="XP_009044718.1">
    <property type="nucleotide sequence ID" value="XM_009046470.1"/>
</dbReference>
<dbReference type="InterPro" id="IPR004045">
    <property type="entry name" value="Glutathione_S-Trfase_N"/>
</dbReference>
<dbReference type="PROSITE" id="PS50404">
    <property type="entry name" value="GST_NTER"/>
    <property type="match status" value="1"/>
</dbReference>
<dbReference type="Gene3D" id="3.40.30.10">
    <property type="entry name" value="Glutaredoxin"/>
    <property type="match status" value="1"/>
</dbReference>
<dbReference type="OMA" id="KKSCVFG"/>
<dbReference type="InterPro" id="IPR036249">
    <property type="entry name" value="Thioredoxin-like_sf"/>
</dbReference>
<evidence type="ECO:0000256" key="2">
    <source>
        <dbReference type="ARBA" id="ARBA00011738"/>
    </source>
</evidence>
<proteinExistence type="inferred from homology"/>
<dbReference type="InterPro" id="IPR004046">
    <property type="entry name" value="GST_C"/>
</dbReference>
<dbReference type="OrthoDB" id="4951845at2759"/>
<dbReference type="STRING" id="225164.V4AK25"/>
<evidence type="ECO:0000256" key="3">
    <source>
        <dbReference type="ARBA" id="ARBA00012452"/>
    </source>
</evidence>
<dbReference type="PRINTS" id="PR01268">
    <property type="entry name" value="GSTRNSFRASEP"/>
</dbReference>
<dbReference type="SFLD" id="SFLDG01205">
    <property type="entry name" value="AMPS.1"/>
    <property type="match status" value="1"/>
</dbReference>
<protein>
    <recommendedName>
        <fullName evidence="3">glutathione transferase</fullName>
        <ecNumber evidence="3">2.5.1.18</ecNumber>
    </recommendedName>
    <alternativeName>
        <fullName evidence="5">GST class-pi</fullName>
    </alternativeName>
</protein>
<feature type="domain" description="GST N-terminal" evidence="6">
    <location>
        <begin position="4"/>
        <end position="82"/>
    </location>
</feature>
<accession>V4AK25</accession>
<dbReference type="PANTHER" id="PTHR11571">
    <property type="entry name" value="GLUTATHIONE S-TRANSFERASE"/>
    <property type="match status" value="1"/>
</dbReference>
<dbReference type="PANTHER" id="PTHR11571:SF141">
    <property type="entry name" value="GLUTATHIONE S-TRANSFERASE"/>
    <property type="match status" value="1"/>
</dbReference>
<dbReference type="EMBL" id="KB199699">
    <property type="protein sequence ID" value="ESP04549.1"/>
    <property type="molecule type" value="Genomic_DNA"/>
</dbReference>
<dbReference type="CTD" id="20250417"/>
<dbReference type="EC" id="2.5.1.18" evidence="3"/>
<dbReference type="InterPro" id="IPR040079">
    <property type="entry name" value="Glutathione_S-Trfase"/>
</dbReference>
<name>V4AK25_LOTGI</name>
<evidence type="ECO:0000313" key="8">
    <source>
        <dbReference type="EMBL" id="ESP04549.1"/>
    </source>
</evidence>
<dbReference type="Proteomes" id="UP000030746">
    <property type="component" value="Unassembled WGS sequence"/>
</dbReference>
<keyword evidence="9" id="KW-1185">Reference proteome</keyword>
<dbReference type="InterPro" id="IPR003082">
    <property type="entry name" value="GST_pi"/>
</dbReference>
<comment type="similarity">
    <text evidence="1">Belongs to the GST superfamily. Pi family.</text>
</comment>
<dbReference type="Gene3D" id="1.20.1050.10">
    <property type="match status" value="1"/>
</dbReference>
<dbReference type="SUPFAM" id="SSF47616">
    <property type="entry name" value="GST C-terminal domain-like"/>
    <property type="match status" value="1"/>
</dbReference>